<evidence type="ECO:0000313" key="3">
    <source>
        <dbReference type="Proteomes" id="UP000288347"/>
    </source>
</evidence>
<name>A0A430UG71_THESC</name>
<dbReference type="SUPFAM" id="SSF56176">
    <property type="entry name" value="FAD-binding/transporter-associated domain-like"/>
    <property type="match status" value="1"/>
</dbReference>
<dbReference type="InterPro" id="IPR016169">
    <property type="entry name" value="FAD-bd_PCMH_sub2"/>
</dbReference>
<dbReference type="InterPro" id="IPR006094">
    <property type="entry name" value="Oxid_FAD_bind_N"/>
</dbReference>
<organism evidence="2 3">
    <name type="scientific">Thermus scotoductus</name>
    <dbReference type="NCBI Taxonomy" id="37636"/>
    <lineage>
        <taxon>Bacteria</taxon>
        <taxon>Thermotogati</taxon>
        <taxon>Deinococcota</taxon>
        <taxon>Deinococci</taxon>
        <taxon>Thermales</taxon>
        <taxon>Thermaceae</taxon>
        <taxon>Thermus</taxon>
    </lineage>
</organism>
<dbReference type="EMBL" id="PEMH01000302">
    <property type="protein sequence ID" value="RTH99115.1"/>
    <property type="molecule type" value="Genomic_DNA"/>
</dbReference>
<dbReference type="InterPro" id="IPR016166">
    <property type="entry name" value="FAD-bd_PCMH"/>
</dbReference>
<dbReference type="AlphaFoldDB" id="A0A430UG71"/>
<feature type="non-terminal residue" evidence="2">
    <location>
        <position position="147"/>
    </location>
</feature>
<dbReference type="PROSITE" id="PS51387">
    <property type="entry name" value="FAD_PCMH"/>
    <property type="match status" value="1"/>
</dbReference>
<dbReference type="PANTHER" id="PTHR42934">
    <property type="entry name" value="GLYCOLATE OXIDASE SUBUNIT GLCD"/>
    <property type="match status" value="1"/>
</dbReference>
<dbReference type="InterPro" id="IPR036318">
    <property type="entry name" value="FAD-bd_PCMH-like_sf"/>
</dbReference>
<evidence type="ECO:0000259" key="1">
    <source>
        <dbReference type="PROSITE" id="PS51387"/>
    </source>
</evidence>
<reference evidence="2 3" key="1">
    <citation type="journal article" date="2019" name="Extremophiles">
        <title>Biogeography of thermophiles and predominance of Thermus scotoductus in domestic water heaters.</title>
        <authorList>
            <person name="Wilpiszeski R.L."/>
            <person name="Zhang Z."/>
            <person name="House C.H."/>
        </authorList>
    </citation>
    <scope>NUCLEOTIDE SEQUENCE [LARGE SCALE GENOMIC DNA]</scope>
    <source>
        <strain evidence="2 3">16_S16</strain>
    </source>
</reference>
<accession>A0A430UG71</accession>
<dbReference type="InterPro" id="IPR051914">
    <property type="entry name" value="FAD-linked_OxidoTrans_Type4"/>
</dbReference>
<feature type="non-terminal residue" evidence="2">
    <location>
        <position position="1"/>
    </location>
</feature>
<feature type="domain" description="FAD-binding PCMH-type" evidence="1">
    <location>
        <begin position="1"/>
        <end position="141"/>
    </location>
</feature>
<evidence type="ECO:0000313" key="2">
    <source>
        <dbReference type="EMBL" id="RTH99115.1"/>
    </source>
</evidence>
<dbReference type="GO" id="GO:0071949">
    <property type="term" value="F:FAD binding"/>
    <property type="evidence" value="ECO:0007669"/>
    <property type="project" value="InterPro"/>
</dbReference>
<proteinExistence type="predicted"/>
<gene>
    <name evidence="2" type="ORF">CSW29_08335</name>
</gene>
<dbReference type="RefSeq" id="WP_126217176.1">
    <property type="nucleotide sequence ID" value="NZ_PEMH01000302.1"/>
</dbReference>
<dbReference type="Proteomes" id="UP000288347">
    <property type="component" value="Unassembled WGS sequence"/>
</dbReference>
<dbReference type="Gene3D" id="3.30.465.10">
    <property type="match status" value="1"/>
</dbReference>
<sequence length="147" mass="15227">SLSGGSLAVEGGLVSALNRMNRILRLDPKARIAVVEPGVVNLEVSRQAAPFGIYYAPDPASQPISTIGGNVAFNSGGAHCLKYGMTAGHVLALEVVTPEGEVVRLGGEGLESVGPVRHGFFVGSEGLLGVALEITLRLLPKPEAYHT</sequence>
<dbReference type="PANTHER" id="PTHR42934:SF1">
    <property type="entry name" value="GLYCOLATE OXIDASE SUBUNIT GLCD"/>
    <property type="match status" value="1"/>
</dbReference>
<dbReference type="Pfam" id="PF01565">
    <property type="entry name" value="FAD_binding_4"/>
    <property type="match status" value="1"/>
</dbReference>
<comment type="caution">
    <text evidence="2">The sequence shown here is derived from an EMBL/GenBank/DDBJ whole genome shotgun (WGS) entry which is preliminary data.</text>
</comment>
<protein>
    <submittedName>
        <fullName evidence="2">FAD-binding oxidoreductase</fullName>
    </submittedName>
</protein>